<dbReference type="PANTHER" id="PTHR12393">
    <property type="entry name" value="SPHINGOMYELIN PHOSPHODIESTERASE RELATED"/>
    <property type="match status" value="1"/>
</dbReference>
<dbReference type="OrthoDB" id="545589at2759"/>
<organism evidence="3 4">
    <name type="scientific">Tetrabaena socialis</name>
    <dbReference type="NCBI Taxonomy" id="47790"/>
    <lineage>
        <taxon>Eukaryota</taxon>
        <taxon>Viridiplantae</taxon>
        <taxon>Chlorophyta</taxon>
        <taxon>core chlorophytes</taxon>
        <taxon>Chlorophyceae</taxon>
        <taxon>CS clade</taxon>
        <taxon>Chlamydomonadales</taxon>
        <taxon>Tetrabaenaceae</taxon>
        <taxon>Tetrabaena</taxon>
    </lineage>
</organism>
<evidence type="ECO:0000256" key="1">
    <source>
        <dbReference type="SAM" id="Coils"/>
    </source>
</evidence>
<dbReference type="GO" id="GO:0071944">
    <property type="term" value="C:cell periphery"/>
    <property type="evidence" value="ECO:0007669"/>
    <property type="project" value="TreeGrafter"/>
</dbReference>
<dbReference type="EMBL" id="PGGS01000110">
    <property type="protein sequence ID" value="PNH08941.1"/>
    <property type="molecule type" value="Genomic_DNA"/>
</dbReference>
<protein>
    <recommendedName>
        <fullName evidence="5">Ankyrin repeat domain-containing protein</fullName>
    </recommendedName>
</protein>
<dbReference type="PANTHER" id="PTHR12393:SF6">
    <property type="entry name" value="SPHINGOMYELIN PHOSPHODIESTERASE 2"/>
    <property type="match status" value="1"/>
</dbReference>
<reference evidence="3 4" key="1">
    <citation type="journal article" date="2017" name="Mol. Biol. Evol.">
        <title>The 4-celled Tetrabaena socialis nuclear genome reveals the essential components for genetic control of cell number at the origin of multicellularity in the volvocine lineage.</title>
        <authorList>
            <person name="Featherston J."/>
            <person name="Arakaki Y."/>
            <person name="Hanschen E.R."/>
            <person name="Ferris P.J."/>
            <person name="Michod R.E."/>
            <person name="Olson B.J.S.C."/>
            <person name="Nozaki H."/>
            <person name="Durand P.M."/>
        </authorList>
    </citation>
    <scope>NUCLEOTIDE SEQUENCE [LARGE SCALE GENOMIC DNA]</scope>
    <source>
        <strain evidence="3 4">NIES-571</strain>
    </source>
</reference>
<proteinExistence type="predicted"/>
<dbReference type="AlphaFoldDB" id="A0A2J8A8W3"/>
<dbReference type="InterPro" id="IPR036770">
    <property type="entry name" value="Ankyrin_rpt-contain_sf"/>
</dbReference>
<comment type="caution">
    <text evidence="3">The sequence shown here is derived from an EMBL/GenBank/DDBJ whole genome shotgun (WGS) entry which is preliminary data.</text>
</comment>
<evidence type="ECO:0000256" key="2">
    <source>
        <dbReference type="SAM" id="MobiDB-lite"/>
    </source>
</evidence>
<dbReference type="Gene3D" id="1.25.40.20">
    <property type="entry name" value="Ankyrin repeat-containing domain"/>
    <property type="match status" value="1"/>
</dbReference>
<evidence type="ECO:0000313" key="4">
    <source>
        <dbReference type="Proteomes" id="UP000236333"/>
    </source>
</evidence>
<evidence type="ECO:0000313" key="3">
    <source>
        <dbReference type="EMBL" id="PNH08941.1"/>
    </source>
</evidence>
<evidence type="ECO:0008006" key="5">
    <source>
        <dbReference type="Google" id="ProtNLM"/>
    </source>
</evidence>
<keyword evidence="4" id="KW-1185">Reference proteome</keyword>
<dbReference type="GO" id="GO:0030149">
    <property type="term" value="P:sphingolipid catabolic process"/>
    <property type="evidence" value="ECO:0007669"/>
    <property type="project" value="TreeGrafter"/>
</dbReference>
<dbReference type="Proteomes" id="UP000236333">
    <property type="component" value="Unassembled WGS sequence"/>
</dbReference>
<feature type="compositionally biased region" description="Low complexity" evidence="2">
    <location>
        <begin position="79"/>
        <end position="105"/>
    </location>
</feature>
<name>A0A2J8A8W3_9CHLO</name>
<feature type="region of interest" description="Disordered" evidence="2">
    <location>
        <begin position="17"/>
        <end position="115"/>
    </location>
</feature>
<dbReference type="GO" id="GO:0004620">
    <property type="term" value="F:phospholipase activity"/>
    <property type="evidence" value="ECO:0007669"/>
    <property type="project" value="TreeGrafter"/>
</dbReference>
<feature type="compositionally biased region" description="Basic and acidic residues" evidence="2">
    <location>
        <begin position="54"/>
        <end position="67"/>
    </location>
</feature>
<dbReference type="GO" id="GO:0005783">
    <property type="term" value="C:endoplasmic reticulum"/>
    <property type="evidence" value="ECO:0007669"/>
    <property type="project" value="TreeGrafter"/>
</dbReference>
<feature type="coiled-coil region" evidence="1">
    <location>
        <begin position="203"/>
        <end position="254"/>
    </location>
</feature>
<feature type="compositionally biased region" description="Acidic residues" evidence="2">
    <location>
        <begin position="29"/>
        <end position="46"/>
    </location>
</feature>
<dbReference type="GO" id="GO:0016020">
    <property type="term" value="C:membrane"/>
    <property type="evidence" value="ECO:0007669"/>
    <property type="project" value="TreeGrafter"/>
</dbReference>
<sequence length="896" mass="95216">MSEDDDDEAAFEAELAALSADDGAFVQGDDAEDVDADADDSDDEPDSLQLLRAAMERRERAMEEFGRDLQQAHQHITRGAPAAGDDADGGQAVAAAPTGPSAGAADRVSGDGSGGDARLGSTSFLPDSAMARAALVRALFAAPAAAEATSGEAAPAAAAGSAVSGHLGTRGPEEPAGTAGEFAAATQPAGAGPGTGGAEAVAAAARERRLLQLQQQLDRCRREEQDVEGMQQDLELQLREAELEQRRVEQAHAEELQLLWRELQLQQQRQQLQGQGGIADEQCGGPGGLASDGGGPSSACWTPDIVQGFANFLPPNEVPCTLRQVNKATAALFRGRQHTTILPSEPVPHHEFGISGGAVRSLSFKHRQQLLHGTAASGVIANLEVLDAWGDYFHLAPHTMAEAAVAGQLEVCRWLKARGCSTAIEHFPAVAGAGRKYPFRVVTDEHARVMEVVTCCWFKALPSCTTTTAFPGLPAGFPATYQDVCEWLLDNGDDHVWDNAHHTRWAAEGNAASGGHVDLLEWLQVQWRHLRGGGSRNARSLLWGTARGCNLPTLQRVLRDWADSAPEPLLPWEARQLVYAAGSSATPDWKEKVLWLQGQGYSPSGLLESGNIMDTMLELSLCPLSPELVSSLDRVQWLLAQGFSAVSELAPLAARLGRVDVLEHMLGKVGLQLTQRMAAMACSAAAQHGSRACLEVLQTYGHLGSCGSFCSTLADAAQRGDLASLAWLVDAMGSSAKLSEVVFGAAAASGSIQIMEWLHERGCPWGASTFVRAVAKRNLQAMGWLHERGCPWDARAFKAATSVAVGGVELLAWLHARGCLWDASVLESAAAACNTAQLEWLVAQGCPMPDIGRPYESAARNKDMPTLRCLKRLGFPIVPGCATFTHALLQPSERRS</sequence>
<dbReference type="SUPFAM" id="SSF140860">
    <property type="entry name" value="Pseudo ankyrin repeat-like"/>
    <property type="match status" value="1"/>
</dbReference>
<keyword evidence="1" id="KW-0175">Coiled coil</keyword>
<dbReference type="GO" id="GO:0046513">
    <property type="term" value="P:ceramide biosynthetic process"/>
    <property type="evidence" value="ECO:0007669"/>
    <property type="project" value="TreeGrafter"/>
</dbReference>
<accession>A0A2J8A8W3</accession>
<gene>
    <name evidence="3" type="ORF">TSOC_004465</name>
</gene>